<dbReference type="AlphaFoldDB" id="A0A927GBG0"/>
<keyword evidence="9" id="KW-1133">Transmembrane helix</keyword>
<dbReference type="Gene3D" id="3.30.450.20">
    <property type="entry name" value="PAS domain"/>
    <property type="match status" value="1"/>
</dbReference>
<dbReference type="InterPro" id="IPR019734">
    <property type="entry name" value="TPR_rpt"/>
</dbReference>
<feature type="transmembrane region" description="Helical" evidence="9">
    <location>
        <begin position="329"/>
        <end position="352"/>
    </location>
</feature>
<dbReference type="InterPro" id="IPR011495">
    <property type="entry name" value="Sig_transdc_His_kin_sub2_dim/P"/>
</dbReference>
<dbReference type="RefSeq" id="WP_191037197.1">
    <property type="nucleotide sequence ID" value="NZ_JACXAA010000001.1"/>
</dbReference>
<evidence type="ECO:0000313" key="12">
    <source>
        <dbReference type="EMBL" id="MBD2751554.1"/>
    </source>
</evidence>
<evidence type="ECO:0000259" key="10">
    <source>
        <dbReference type="Pfam" id="PF07568"/>
    </source>
</evidence>
<keyword evidence="4" id="KW-0808">Transferase</keyword>
<evidence type="ECO:0000256" key="3">
    <source>
        <dbReference type="ARBA" id="ARBA00022553"/>
    </source>
</evidence>
<feature type="domain" description="Histidine kinase/HSP90-like ATPase" evidence="11">
    <location>
        <begin position="454"/>
        <end position="548"/>
    </location>
</feature>
<dbReference type="Proteomes" id="UP000653797">
    <property type="component" value="Unassembled WGS sequence"/>
</dbReference>
<keyword evidence="9" id="KW-0472">Membrane</keyword>
<keyword evidence="13" id="KW-1185">Reference proteome</keyword>
<evidence type="ECO:0000256" key="6">
    <source>
        <dbReference type="ARBA" id="ARBA00022777"/>
    </source>
</evidence>
<evidence type="ECO:0000256" key="8">
    <source>
        <dbReference type="PROSITE-ProRule" id="PRU00339"/>
    </source>
</evidence>
<keyword evidence="8" id="KW-0802">TPR repeat</keyword>
<dbReference type="Pfam" id="PF13581">
    <property type="entry name" value="HATPase_c_2"/>
    <property type="match status" value="1"/>
</dbReference>
<feature type="domain" description="Signal transduction histidine kinase subgroup 2 dimerisation and phosphoacceptor" evidence="10">
    <location>
        <begin position="368"/>
        <end position="442"/>
    </location>
</feature>
<keyword evidence="6" id="KW-0418">Kinase</keyword>
<dbReference type="InterPro" id="IPR003594">
    <property type="entry name" value="HATPase_dom"/>
</dbReference>
<evidence type="ECO:0000313" key="13">
    <source>
        <dbReference type="Proteomes" id="UP000653797"/>
    </source>
</evidence>
<keyword evidence="7" id="KW-0067">ATP-binding</keyword>
<keyword evidence="3" id="KW-0597">Phosphoprotein</keyword>
<evidence type="ECO:0000259" key="11">
    <source>
        <dbReference type="Pfam" id="PF13581"/>
    </source>
</evidence>
<evidence type="ECO:0000256" key="7">
    <source>
        <dbReference type="ARBA" id="ARBA00022840"/>
    </source>
</evidence>
<organism evidence="12 13">
    <name type="scientific">Spirosoma validum</name>
    <dbReference type="NCBI Taxonomy" id="2771355"/>
    <lineage>
        <taxon>Bacteria</taxon>
        <taxon>Pseudomonadati</taxon>
        <taxon>Bacteroidota</taxon>
        <taxon>Cytophagia</taxon>
        <taxon>Cytophagales</taxon>
        <taxon>Cytophagaceae</taxon>
        <taxon>Spirosoma</taxon>
    </lineage>
</organism>
<dbReference type="PROSITE" id="PS50005">
    <property type="entry name" value="TPR"/>
    <property type="match status" value="1"/>
</dbReference>
<dbReference type="SUPFAM" id="SSF55874">
    <property type="entry name" value="ATPase domain of HSP90 chaperone/DNA topoisomerase II/histidine kinase"/>
    <property type="match status" value="1"/>
</dbReference>
<gene>
    <name evidence="12" type="ORF">IC230_01525</name>
</gene>
<dbReference type="PANTHER" id="PTHR41523">
    <property type="entry name" value="TWO-COMPONENT SYSTEM SENSOR PROTEIN"/>
    <property type="match status" value="1"/>
</dbReference>
<proteinExistence type="predicted"/>
<evidence type="ECO:0000256" key="5">
    <source>
        <dbReference type="ARBA" id="ARBA00022741"/>
    </source>
</evidence>
<feature type="repeat" description="TPR" evidence="8">
    <location>
        <begin position="42"/>
        <end position="75"/>
    </location>
</feature>
<name>A0A927GBG0_9BACT</name>
<dbReference type="Gene3D" id="1.25.40.10">
    <property type="entry name" value="Tetratricopeptide repeat domain"/>
    <property type="match status" value="1"/>
</dbReference>
<keyword evidence="5" id="KW-0547">Nucleotide-binding</keyword>
<evidence type="ECO:0000256" key="1">
    <source>
        <dbReference type="ARBA" id="ARBA00000085"/>
    </source>
</evidence>
<keyword evidence="9" id="KW-0812">Transmembrane</keyword>
<dbReference type="Gene3D" id="3.30.565.10">
    <property type="entry name" value="Histidine kinase-like ATPase, C-terminal domain"/>
    <property type="match status" value="1"/>
</dbReference>
<sequence length="571" mass="65329">MLVSVRGLSQGVTNLKLKTDRLQHAKELEQEAIKKRDSTQLAEAWYLYGKIYAFAGDYKSSQSYFLKSLQLLEPKGDSFEVSRLYVRLSENEVKQGHLDKALHDAKRSLSISEHIRSDPALMRSYGALGQVYEAIWHKEPRGRPAYYSAIILYYRQIEYLGYKSNDTIAVAEALARYGNFLAKNDDKRSVSYLQKALSFFTRKGKDIGRLNVMIHLSSAYSTFGQFKLAGSVLRKAEALYDEKKLNEYDLRVLLDRQFVRYFEATDQWEAAFERLNKLNALEKAQLLSDYDGTVTRLNIEYETRKKESILKAQKKVINLNAENLHTQQILTAVIGILFLIATVLSIVFFRLYRKNQRISLRNVQLVKEQNHRVKNNLQVVSSLLSLQSKRLTDEVAKKAIEESRLRVQSMAIIHQRLYDGDRLAEVNLEDFIRELVWGVLRSYGYSSVETEFTIENTSLPADKAVPLGLILNELTTNACKYAFPYRANPELKISCHRQSNRLKIMVADNGPGMDGLTWADTLMDEAVESATAVKKSSFGMQLIQAQTEQLYGTCRFEGDNTGVLFTLEFNV</sequence>
<comment type="caution">
    <text evidence="12">The sequence shown here is derived from an EMBL/GenBank/DDBJ whole genome shotgun (WGS) entry which is preliminary data.</text>
</comment>
<dbReference type="GO" id="GO:0005524">
    <property type="term" value="F:ATP binding"/>
    <property type="evidence" value="ECO:0007669"/>
    <property type="project" value="UniProtKB-KW"/>
</dbReference>
<comment type="catalytic activity">
    <reaction evidence="1">
        <text>ATP + protein L-histidine = ADP + protein N-phospho-L-histidine.</text>
        <dbReference type="EC" id="2.7.13.3"/>
    </reaction>
</comment>
<dbReference type="Pfam" id="PF13424">
    <property type="entry name" value="TPR_12"/>
    <property type="match status" value="1"/>
</dbReference>
<dbReference type="InterPro" id="IPR036890">
    <property type="entry name" value="HATPase_C_sf"/>
</dbReference>
<dbReference type="SUPFAM" id="SSF48452">
    <property type="entry name" value="TPR-like"/>
    <property type="match status" value="2"/>
</dbReference>
<dbReference type="InterPro" id="IPR011990">
    <property type="entry name" value="TPR-like_helical_dom_sf"/>
</dbReference>
<evidence type="ECO:0000256" key="9">
    <source>
        <dbReference type="SAM" id="Phobius"/>
    </source>
</evidence>
<dbReference type="GO" id="GO:0004673">
    <property type="term" value="F:protein histidine kinase activity"/>
    <property type="evidence" value="ECO:0007669"/>
    <property type="project" value="UniProtKB-EC"/>
</dbReference>
<dbReference type="EC" id="2.7.13.3" evidence="2"/>
<evidence type="ECO:0000256" key="4">
    <source>
        <dbReference type="ARBA" id="ARBA00022679"/>
    </source>
</evidence>
<dbReference type="Pfam" id="PF07568">
    <property type="entry name" value="HisKA_2"/>
    <property type="match status" value="1"/>
</dbReference>
<evidence type="ECO:0000256" key="2">
    <source>
        <dbReference type="ARBA" id="ARBA00012438"/>
    </source>
</evidence>
<reference evidence="12" key="1">
    <citation type="submission" date="2020-09" db="EMBL/GenBank/DDBJ databases">
        <authorList>
            <person name="Kim M.K."/>
        </authorList>
    </citation>
    <scope>NUCLEOTIDE SEQUENCE</scope>
    <source>
        <strain evidence="12">BT704</strain>
    </source>
</reference>
<accession>A0A927GBG0</accession>
<dbReference type="EMBL" id="JACXAA010000001">
    <property type="protein sequence ID" value="MBD2751554.1"/>
    <property type="molecule type" value="Genomic_DNA"/>
</dbReference>
<protein>
    <recommendedName>
        <fullName evidence="2">histidine kinase</fullName>
        <ecNumber evidence="2">2.7.13.3</ecNumber>
    </recommendedName>
</protein>
<dbReference type="PANTHER" id="PTHR41523:SF8">
    <property type="entry name" value="ETHYLENE RESPONSE SENSOR PROTEIN"/>
    <property type="match status" value="1"/>
</dbReference>